<protein>
    <submittedName>
        <fullName evidence="1">Uncharacterized protein</fullName>
    </submittedName>
</protein>
<gene>
    <name evidence="1" type="ORF">Z960_p0135</name>
</gene>
<comment type="caution">
    <text evidence="1">The sequence shown here is derived from an EMBL/GenBank/DDBJ whole genome shotgun (WGS) entry which is preliminary data.</text>
</comment>
<accession>A0ABR4TB32</accession>
<dbReference type="EMBL" id="JENX01000125">
    <property type="protein sequence ID" value="KEI14128.1"/>
    <property type="molecule type" value="Genomic_DNA"/>
</dbReference>
<sequence>MNIIKTGHFTLKNENLCGLLRSKLTNVVHYSIYKNPIKFNDYKLEFECIYGIRDFWKREQSPRYEMTIYHINFLLHENNNSMFKNNNFVEFENYLYKNIDKYYVEITQSTNRLNPELKRFFNIEEIINDEDIQRDFKILHVYDKDQIRNRIVKKIMKAY</sequence>
<keyword evidence="2" id="KW-1185">Reference proteome</keyword>
<evidence type="ECO:0000313" key="2">
    <source>
        <dbReference type="Proteomes" id="UP000027937"/>
    </source>
</evidence>
<evidence type="ECO:0000313" key="1">
    <source>
        <dbReference type="EMBL" id="KEI14128.1"/>
    </source>
</evidence>
<geneLocation type="plasmid" evidence="1 2">
    <name>p1Ch9693</name>
</geneLocation>
<name>A0ABR4TB32_CLOHA</name>
<dbReference type="Proteomes" id="UP000027937">
    <property type="component" value="Plasmid p1Ch9693"/>
</dbReference>
<proteinExistence type="predicted"/>
<organism evidence="1 2">
    <name type="scientific">Clostridium haemolyticum NCTC 9693</name>
    <dbReference type="NCBI Taxonomy" id="1443114"/>
    <lineage>
        <taxon>Bacteria</taxon>
        <taxon>Bacillati</taxon>
        <taxon>Bacillota</taxon>
        <taxon>Clostridia</taxon>
        <taxon>Eubacteriales</taxon>
        <taxon>Clostridiaceae</taxon>
        <taxon>Clostridium</taxon>
    </lineage>
</organism>
<keyword evidence="1" id="KW-0614">Plasmid</keyword>
<reference evidence="2" key="1">
    <citation type="journal article" date="2014" name="PLoS ONE">
        <title>Plasmidome interchange between Clostridium botulinum, Clostridium novyi and Clostridium haemolyticum converts strains of independent lineages into distinctly different pathogens.</title>
        <authorList>
            <person name="Skarin H."/>
            <person name="Segerman B."/>
        </authorList>
    </citation>
    <scope>NUCLEOTIDE SEQUENCE [LARGE SCALE GENOMIC DNA]</scope>
    <source>
        <strain evidence="2">NCTC 9693</strain>
    </source>
</reference>
<dbReference type="RefSeq" id="WP_039230713.1">
    <property type="nucleotide sequence ID" value="NZ_CM003349.1"/>
</dbReference>